<evidence type="ECO:0000259" key="4">
    <source>
        <dbReference type="Pfam" id="PF07992"/>
    </source>
</evidence>
<accession>A0A1B2JBQ1</accession>
<dbReference type="GO" id="GO:0016491">
    <property type="term" value="F:oxidoreductase activity"/>
    <property type="evidence" value="ECO:0007669"/>
    <property type="project" value="UniProtKB-KW"/>
</dbReference>
<evidence type="ECO:0000256" key="1">
    <source>
        <dbReference type="ARBA" id="ARBA00022630"/>
    </source>
</evidence>
<dbReference type="InterPro" id="IPR036188">
    <property type="entry name" value="FAD/NAD-bd_sf"/>
</dbReference>
<reference evidence="5 6" key="1">
    <citation type="submission" date="2016-02" db="EMBL/GenBank/DDBJ databases">
        <title>Comparative genomic and transcriptomic foundation for Pichia pastoris.</title>
        <authorList>
            <person name="Love K.R."/>
            <person name="Shah K.A."/>
            <person name="Whittaker C.A."/>
            <person name="Wu J."/>
            <person name="Bartlett M.C."/>
            <person name="Ma D."/>
            <person name="Leeson R.L."/>
            <person name="Priest M."/>
            <person name="Young S.K."/>
            <person name="Love J.C."/>
        </authorList>
    </citation>
    <scope>NUCLEOTIDE SEQUENCE [LARGE SCALE GENOMIC DNA]</scope>
    <source>
        <strain evidence="5 6">ATCC 28485</strain>
    </source>
</reference>
<evidence type="ECO:0000256" key="2">
    <source>
        <dbReference type="ARBA" id="ARBA00022827"/>
    </source>
</evidence>
<evidence type="ECO:0000313" key="6">
    <source>
        <dbReference type="Proteomes" id="UP000094565"/>
    </source>
</evidence>
<gene>
    <name evidence="5" type="ORF">ATY40_BA7503120</name>
</gene>
<evidence type="ECO:0000256" key="3">
    <source>
        <dbReference type="ARBA" id="ARBA00023002"/>
    </source>
</evidence>
<dbReference type="GO" id="GO:0050661">
    <property type="term" value="F:NADP binding"/>
    <property type="evidence" value="ECO:0007669"/>
    <property type="project" value="InterPro"/>
</dbReference>
<dbReference type="OrthoDB" id="66881at2759"/>
<keyword evidence="1" id="KW-0285">Flavoprotein</keyword>
<protein>
    <submittedName>
        <fullName evidence="5">BA75_03120T0</fullName>
    </submittedName>
</protein>
<dbReference type="InterPro" id="IPR000960">
    <property type="entry name" value="Flavin_mOase"/>
</dbReference>
<dbReference type="GO" id="GO:0050660">
    <property type="term" value="F:flavin adenine dinucleotide binding"/>
    <property type="evidence" value="ECO:0007669"/>
    <property type="project" value="InterPro"/>
</dbReference>
<keyword evidence="3" id="KW-0560">Oxidoreductase</keyword>
<dbReference type="InterPro" id="IPR050346">
    <property type="entry name" value="FMO-like"/>
</dbReference>
<sequence length="501" mass="57823">MKAKHSDSFAIIGAGPSGLSAIKGLHKELGPDFDKVKIKVFDRRDKIGGLWNYIPNPDPIPTRQEIEEERGLNEQLQKLENIAEGEEIVTDQSKKPVAYNTSGIYNYLQTNLPSVVMQFSYNPLKPEDVEETLLKDNYLFKGYDGDYEKYPFRHYTSVYQYIRDTFDQFLDKVQLNSNVERVQKDPETGKWKLTVRQFRDGKDVWSVEYFDSVIVCVGQNNIPYIPANIEDAVEQIRAENPDLIEHSQTFRHIEDYKGLKLVVVGASYSACDFISDVYPICQLPINVVTRGGEMKEYPFRKPIYEGDEKNINITHEITTLEKDSNGKLRITTKDGQILEDVDKLIIATGYKHYFPFLKEEDGLNLINKNGRVSQLYQHIFYVPDPSLAFLSVANGTYTFTVFEYQSALITRFLTGKVELPEREEQEEWIQDRVNLKSDTNFFHMIPYEEAGEYFQDLVRLAADPELTFDSDKIYEATKAGQELKSKYWARNKEIRKLGSSA</sequence>
<dbReference type="SUPFAM" id="SSF51905">
    <property type="entry name" value="FAD/NAD(P)-binding domain"/>
    <property type="match status" value="2"/>
</dbReference>
<dbReference type="InterPro" id="IPR023753">
    <property type="entry name" value="FAD/NAD-binding_dom"/>
</dbReference>
<organism evidence="5 6">
    <name type="scientific">Komagataella pastoris</name>
    <name type="common">Yeast</name>
    <name type="synonym">Pichia pastoris</name>
    <dbReference type="NCBI Taxonomy" id="4922"/>
    <lineage>
        <taxon>Eukaryota</taxon>
        <taxon>Fungi</taxon>
        <taxon>Dikarya</taxon>
        <taxon>Ascomycota</taxon>
        <taxon>Saccharomycotina</taxon>
        <taxon>Pichiomycetes</taxon>
        <taxon>Pichiales</taxon>
        <taxon>Pichiaceae</taxon>
        <taxon>Komagataella</taxon>
    </lineage>
</organism>
<dbReference type="Proteomes" id="UP000094565">
    <property type="component" value="Chromosome 2"/>
</dbReference>
<feature type="domain" description="FAD/NAD(P)-binding" evidence="4">
    <location>
        <begin position="9"/>
        <end position="371"/>
    </location>
</feature>
<evidence type="ECO:0000313" key="5">
    <source>
        <dbReference type="EMBL" id="ANZ75228.1"/>
    </source>
</evidence>
<dbReference type="Gene3D" id="3.50.50.60">
    <property type="entry name" value="FAD/NAD(P)-binding domain"/>
    <property type="match status" value="2"/>
</dbReference>
<proteinExistence type="predicted"/>
<keyword evidence="6" id="KW-1185">Reference proteome</keyword>
<dbReference type="Pfam" id="PF07992">
    <property type="entry name" value="Pyr_redox_2"/>
    <property type="match status" value="1"/>
</dbReference>
<dbReference type="PIRSF" id="PIRSF000332">
    <property type="entry name" value="FMO"/>
    <property type="match status" value="1"/>
</dbReference>
<name>A0A1B2JBQ1_PICPA</name>
<dbReference type="AlphaFoldDB" id="A0A1B2JBQ1"/>
<keyword evidence="2" id="KW-0274">FAD</keyword>
<dbReference type="EMBL" id="CP014585">
    <property type="protein sequence ID" value="ANZ75228.1"/>
    <property type="molecule type" value="Genomic_DNA"/>
</dbReference>
<dbReference type="PANTHER" id="PTHR23023">
    <property type="entry name" value="DIMETHYLANILINE MONOOXYGENASE"/>
    <property type="match status" value="1"/>
</dbReference>